<dbReference type="AlphaFoldDB" id="A0A1W0WNT4"/>
<protein>
    <recommendedName>
        <fullName evidence="11">Uridylate-specific endoribonuclease</fullName>
        <ecNumber evidence="11">4.6.1.-</ecNumber>
    </recommendedName>
</protein>
<dbReference type="Pfam" id="PF09412">
    <property type="entry name" value="XendoU"/>
    <property type="match status" value="2"/>
</dbReference>
<evidence type="ECO:0000256" key="6">
    <source>
        <dbReference type="ARBA" id="ARBA00022759"/>
    </source>
</evidence>
<feature type="region of interest" description="Disordered" evidence="12">
    <location>
        <begin position="1"/>
        <end position="50"/>
    </location>
</feature>
<keyword evidence="4 11" id="KW-0540">Nuclease</keyword>
<dbReference type="PANTHER" id="PTHR12439">
    <property type="entry name" value="PLACENTAL PROTEIN 11-RELATED"/>
    <property type="match status" value="1"/>
</dbReference>
<proteinExistence type="inferred from homology"/>
<evidence type="ECO:0000313" key="15">
    <source>
        <dbReference type="EMBL" id="OQV16880.1"/>
    </source>
</evidence>
<dbReference type="EC" id="4.6.1.-" evidence="11"/>
<keyword evidence="8 11" id="KW-0694">RNA-binding</keyword>
<evidence type="ECO:0000256" key="12">
    <source>
        <dbReference type="SAM" id="MobiDB-lite"/>
    </source>
</evidence>
<evidence type="ECO:0000256" key="2">
    <source>
        <dbReference type="ARBA" id="ARBA00010168"/>
    </source>
</evidence>
<keyword evidence="16" id="KW-1185">Reference proteome</keyword>
<comment type="catalytic activity">
    <reaction evidence="11">
        <text>ribonucleotidyl-uridine-RNA = a 5'-end dephospho-uridine-RNA + a 3'-end 2',3'-cyclophospho-ribonucleotide-RNA</text>
        <dbReference type="Rhea" id="RHEA:67792"/>
        <dbReference type="Rhea" id="RHEA-COMP:10464"/>
        <dbReference type="Rhea" id="RHEA-COMP:17354"/>
        <dbReference type="Rhea" id="RHEA-COMP:17356"/>
        <dbReference type="ChEBI" id="CHEBI:83064"/>
        <dbReference type="ChEBI" id="CHEBI:173117"/>
        <dbReference type="ChEBI" id="CHEBI:173224"/>
    </reaction>
</comment>
<comment type="caution">
    <text evidence="15">The sequence shown here is derived from an EMBL/GenBank/DDBJ whole genome shotgun (WGS) entry which is preliminary data.</text>
</comment>
<keyword evidence="13" id="KW-1133">Transmembrane helix</keyword>
<evidence type="ECO:0000256" key="3">
    <source>
        <dbReference type="ARBA" id="ARBA00011245"/>
    </source>
</evidence>
<dbReference type="CDD" id="cd21159">
    <property type="entry name" value="XendoU"/>
    <property type="match status" value="1"/>
</dbReference>
<dbReference type="GO" id="GO:0004521">
    <property type="term" value="F:RNA endonuclease activity"/>
    <property type="evidence" value="ECO:0007669"/>
    <property type="project" value="UniProtKB-UniRule"/>
</dbReference>
<keyword evidence="7 11" id="KW-0378">Hydrolase</keyword>
<evidence type="ECO:0000256" key="11">
    <source>
        <dbReference type="RuleBase" id="RU367085"/>
    </source>
</evidence>
<evidence type="ECO:0000313" key="16">
    <source>
        <dbReference type="Proteomes" id="UP000192578"/>
    </source>
</evidence>
<organism evidence="15 16">
    <name type="scientific">Hypsibius exemplaris</name>
    <name type="common">Freshwater tardigrade</name>
    <dbReference type="NCBI Taxonomy" id="2072580"/>
    <lineage>
        <taxon>Eukaryota</taxon>
        <taxon>Metazoa</taxon>
        <taxon>Ecdysozoa</taxon>
        <taxon>Tardigrada</taxon>
        <taxon>Eutardigrada</taxon>
        <taxon>Parachela</taxon>
        <taxon>Hypsibioidea</taxon>
        <taxon>Hypsibiidae</taxon>
        <taxon>Hypsibius</taxon>
    </lineage>
</organism>
<comment type="subunit">
    <text evidence="3 11">Monomer.</text>
</comment>
<dbReference type="GO" id="GO:0046872">
    <property type="term" value="F:metal ion binding"/>
    <property type="evidence" value="ECO:0007669"/>
    <property type="project" value="UniProtKB-UniRule"/>
</dbReference>
<dbReference type="PANTHER" id="PTHR12439:SF42">
    <property type="entry name" value="ENDORIBONUCLEASE-RELATED"/>
    <property type="match status" value="1"/>
</dbReference>
<feature type="compositionally biased region" description="Polar residues" evidence="12">
    <location>
        <begin position="12"/>
        <end position="22"/>
    </location>
</feature>
<keyword evidence="13" id="KW-0812">Transmembrane</keyword>
<dbReference type="OrthoDB" id="430326at2759"/>
<dbReference type="InterPro" id="IPR018998">
    <property type="entry name" value="EndoU_C"/>
</dbReference>
<evidence type="ECO:0000256" key="5">
    <source>
        <dbReference type="ARBA" id="ARBA00022723"/>
    </source>
</evidence>
<keyword evidence="10" id="KW-0456">Lyase</keyword>
<dbReference type="Proteomes" id="UP000192578">
    <property type="component" value="Unassembled WGS sequence"/>
</dbReference>
<dbReference type="GO" id="GO:0003723">
    <property type="term" value="F:RNA binding"/>
    <property type="evidence" value="ECO:0007669"/>
    <property type="project" value="UniProtKB-UniRule"/>
</dbReference>
<gene>
    <name evidence="15" type="ORF">BV898_09050</name>
</gene>
<comment type="similarity">
    <text evidence="2 11">Belongs to the ENDOU family.</text>
</comment>
<keyword evidence="5 11" id="KW-0479">Metal-binding</keyword>
<dbReference type="GO" id="GO:0016787">
    <property type="term" value="F:hydrolase activity"/>
    <property type="evidence" value="ECO:0007669"/>
    <property type="project" value="UniProtKB-KW"/>
</dbReference>
<evidence type="ECO:0000256" key="10">
    <source>
        <dbReference type="ARBA" id="ARBA00023239"/>
    </source>
</evidence>
<comment type="cofactor">
    <cofactor evidence="1 11">
        <name>Mn(2+)</name>
        <dbReference type="ChEBI" id="CHEBI:29035"/>
    </cofactor>
</comment>
<keyword evidence="9 11" id="KW-0464">Manganese</keyword>
<dbReference type="EMBL" id="MTYJ01000069">
    <property type="protein sequence ID" value="OQV16880.1"/>
    <property type="molecule type" value="Genomic_DNA"/>
</dbReference>
<feature type="transmembrane region" description="Helical" evidence="13">
    <location>
        <begin position="101"/>
        <end position="119"/>
    </location>
</feature>
<feature type="compositionally biased region" description="Polar residues" evidence="12">
    <location>
        <begin position="29"/>
        <end position="38"/>
    </location>
</feature>
<evidence type="ECO:0000256" key="4">
    <source>
        <dbReference type="ARBA" id="ARBA00022722"/>
    </source>
</evidence>
<dbReference type="InterPro" id="IPR037227">
    <property type="entry name" value="EndoU-like"/>
</dbReference>
<feature type="domain" description="EndoU" evidence="14">
    <location>
        <begin position="153"/>
        <end position="383"/>
    </location>
</feature>
<dbReference type="GO" id="GO:0016829">
    <property type="term" value="F:lyase activity"/>
    <property type="evidence" value="ECO:0007669"/>
    <property type="project" value="UniProtKB-KW"/>
</dbReference>
<keyword evidence="13" id="KW-0472">Membrane</keyword>
<reference evidence="16" key="1">
    <citation type="submission" date="2017-01" db="EMBL/GenBank/DDBJ databases">
        <title>Comparative genomics of anhydrobiosis in the tardigrade Hypsibius dujardini.</title>
        <authorList>
            <person name="Yoshida Y."/>
            <person name="Koutsovoulos G."/>
            <person name="Laetsch D."/>
            <person name="Stevens L."/>
            <person name="Kumar S."/>
            <person name="Horikawa D."/>
            <person name="Ishino K."/>
            <person name="Komine S."/>
            <person name="Tomita M."/>
            <person name="Blaxter M."/>
            <person name="Arakawa K."/>
        </authorList>
    </citation>
    <scope>NUCLEOTIDE SEQUENCE [LARGE SCALE GENOMIC DNA]</scope>
    <source>
        <strain evidence="16">Z151</strain>
    </source>
</reference>
<name>A0A1W0WNT4_HYPEX</name>
<evidence type="ECO:0000256" key="7">
    <source>
        <dbReference type="ARBA" id="ARBA00022801"/>
    </source>
</evidence>
<sequence length="383" mass="42434">MAARPTARRDFSPNSQSSNQAIKQVRRVASSQSGNQAIKQVRGVASSQSGNQAIKQSSKCGELPCRLNPAIKQSSKCGEHVPRLPLTGTCKDREMELSWRTAKVLLGVVCLLAAFLFQASSAGSIISRIGERLGVGKGRSNNDEGATERPTMVDPELITLSEDLYKLDQARTGNAGKQQLDWTVNTRSSTGRLFTRMNDALLTKPTYAKFIALLDNYNPVLWTSEEVTPQERAEQSSFFRRDHRHSSHAESLDVPEISRFEHVFVGELDGGAPNAPVSGFHNWVRYYLEEKAGRAVFQRWKGQTDPDIYGLQFLWNGHPKIKSTMAVGESPEMSVAVLTTCFLTVPNNECKLRMGGAPVSVITHKWTTRSAQEFYVASAYYDS</sequence>
<keyword evidence="6 11" id="KW-0255">Endonuclease</keyword>
<dbReference type="InterPro" id="IPR039787">
    <property type="entry name" value="ENDOU"/>
</dbReference>
<evidence type="ECO:0000256" key="1">
    <source>
        <dbReference type="ARBA" id="ARBA00001936"/>
    </source>
</evidence>
<evidence type="ECO:0000256" key="8">
    <source>
        <dbReference type="ARBA" id="ARBA00022884"/>
    </source>
</evidence>
<accession>A0A1W0WNT4</accession>
<evidence type="ECO:0000256" key="13">
    <source>
        <dbReference type="SAM" id="Phobius"/>
    </source>
</evidence>
<evidence type="ECO:0000259" key="14">
    <source>
        <dbReference type="PROSITE" id="PS51959"/>
    </source>
</evidence>
<dbReference type="PROSITE" id="PS51959">
    <property type="entry name" value="ENDOU"/>
    <property type="match status" value="1"/>
</dbReference>
<evidence type="ECO:0000256" key="9">
    <source>
        <dbReference type="ARBA" id="ARBA00023211"/>
    </source>
</evidence>
<dbReference type="SUPFAM" id="SSF142877">
    <property type="entry name" value="EndoU-like"/>
    <property type="match status" value="1"/>
</dbReference>